<evidence type="ECO:0000313" key="4">
    <source>
        <dbReference type="Proteomes" id="UP001271249"/>
    </source>
</evidence>
<comment type="caution">
    <text evidence="3">The sequence shown here is derived from an EMBL/GenBank/DDBJ whole genome shotgun (WGS) entry which is preliminary data.</text>
</comment>
<dbReference type="InterPro" id="IPR000639">
    <property type="entry name" value="Epox_hydrolase-like"/>
</dbReference>
<evidence type="ECO:0000313" key="3">
    <source>
        <dbReference type="EMBL" id="MDX8490594.1"/>
    </source>
</evidence>
<evidence type="ECO:0000259" key="2">
    <source>
        <dbReference type="Pfam" id="PF00561"/>
    </source>
</evidence>
<dbReference type="InterPro" id="IPR000073">
    <property type="entry name" value="AB_hydrolase_1"/>
</dbReference>
<keyword evidence="4" id="KW-1185">Reference proteome</keyword>
<name>A0ABU4YUF6_9HYPH</name>
<protein>
    <submittedName>
        <fullName evidence="3">Alpha/beta hydrolase</fullName>
    </submittedName>
</protein>
<proteinExistence type="predicted"/>
<accession>A0ABU4YUF6</accession>
<gene>
    <name evidence="3" type="ORF">RFN29_03285</name>
</gene>
<dbReference type="RefSeq" id="WP_320224700.1">
    <property type="nucleotide sequence ID" value="NZ_JAVIJC010000002.1"/>
</dbReference>
<feature type="domain" description="AB hydrolase-1" evidence="2">
    <location>
        <begin position="25"/>
        <end position="309"/>
    </location>
</feature>
<dbReference type="SUPFAM" id="SSF53474">
    <property type="entry name" value="alpha/beta-Hydrolases"/>
    <property type="match status" value="1"/>
</dbReference>
<dbReference type="Pfam" id="PF00561">
    <property type="entry name" value="Abhydrolase_1"/>
    <property type="match status" value="1"/>
</dbReference>
<dbReference type="PRINTS" id="PR00111">
    <property type="entry name" value="ABHYDROLASE"/>
</dbReference>
<dbReference type="EMBL" id="JAVIJC010000002">
    <property type="protein sequence ID" value="MDX8490594.1"/>
    <property type="molecule type" value="Genomic_DNA"/>
</dbReference>
<dbReference type="PRINTS" id="PR00412">
    <property type="entry name" value="EPOXHYDRLASE"/>
</dbReference>
<dbReference type="Proteomes" id="UP001271249">
    <property type="component" value="Unassembled WGS sequence"/>
</dbReference>
<keyword evidence="1 3" id="KW-0378">Hydrolase</keyword>
<evidence type="ECO:0000256" key="1">
    <source>
        <dbReference type="ARBA" id="ARBA00022801"/>
    </source>
</evidence>
<dbReference type="Gene3D" id="3.40.50.1820">
    <property type="entry name" value="alpha/beta hydrolase"/>
    <property type="match status" value="1"/>
</dbReference>
<sequence>MSEPIQRIIETNGIRLNIAEHGDGPLVLLCHGFPESWYSWRHQLGALAAAGFRAVAPDMRGYGKSDRPEAIDQYTLFHLVGDMVGLLDAIEAPTSVIVGHDWGAVVAWYAALLRPDRFHAVIGLSVPFRPRGNARPTSLMPRTADSQFYQLYFQQPGVAEAELERDPRATLRAMLYAASGDASAGSTTAGAGISMVPHGRGLLQGVEAPPNLPHWLSERDLDFYTGEFRRTGFAGGLNWYRNIDRNWELMAPFAGARIKVPALYIAGDRDLVIAFPGMDQLLANLRNFVPQIRDTLVLPGCGHWTQQERPDKVSAAMIEFLRSLPNRN</sequence>
<dbReference type="InterPro" id="IPR029058">
    <property type="entry name" value="AB_hydrolase_fold"/>
</dbReference>
<organism evidence="3 4">
    <name type="scientific">Mesorhizobium captivum</name>
    <dbReference type="NCBI Taxonomy" id="3072319"/>
    <lineage>
        <taxon>Bacteria</taxon>
        <taxon>Pseudomonadati</taxon>
        <taxon>Pseudomonadota</taxon>
        <taxon>Alphaproteobacteria</taxon>
        <taxon>Hyphomicrobiales</taxon>
        <taxon>Phyllobacteriaceae</taxon>
        <taxon>Mesorhizobium</taxon>
    </lineage>
</organism>
<dbReference type="GO" id="GO:0016787">
    <property type="term" value="F:hydrolase activity"/>
    <property type="evidence" value="ECO:0007669"/>
    <property type="project" value="UniProtKB-KW"/>
</dbReference>
<dbReference type="PANTHER" id="PTHR43329">
    <property type="entry name" value="EPOXIDE HYDROLASE"/>
    <property type="match status" value="1"/>
</dbReference>
<reference evidence="3 4" key="1">
    <citation type="submission" date="2023-08" db="EMBL/GenBank/DDBJ databases">
        <title>Implementing the SeqCode for naming new Mesorhizobium species isolated from Vachellia karroo root nodules.</title>
        <authorList>
            <person name="Van Lill M."/>
        </authorList>
    </citation>
    <scope>NUCLEOTIDE SEQUENCE [LARGE SCALE GENOMIC DNA]</scope>
    <source>
        <strain evidence="3 4">VK22B</strain>
    </source>
</reference>